<evidence type="ECO:0000256" key="9">
    <source>
        <dbReference type="ARBA" id="ARBA00035241"/>
    </source>
</evidence>
<evidence type="ECO:0000256" key="7">
    <source>
        <dbReference type="ARBA" id="ARBA00022980"/>
    </source>
</evidence>
<evidence type="ECO:0000256" key="8">
    <source>
        <dbReference type="ARBA" id="ARBA00023274"/>
    </source>
</evidence>
<evidence type="ECO:0000256" key="6">
    <source>
        <dbReference type="ARBA" id="ARBA00022884"/>
    </source>
</evidence>
<dbReference type="PANTHER" id="PTHR36427">
    <property type="entry name" value="54S RIBOSOMAL PROTEIN L1, MITOCHONDRIAL"/>
    <property type="match status" value="1"/>
</dbReference>
<proteinExistence type="inferred from homology"/>
<keyword evidence="3 10" id="KW-0820">tRNA-binding</keyword>
<organism evidence="13 14">
    <name type="scientific">Rubripirellula tenax</name>
    <dbReference type="NCBI Taxonomy" id="2528015"/>
    <lineage>
        <taxon>Bacteria</taxon>
        <taxon>Pseudomonadati</taxon>
        <taxon>Planctomycetota</taxon>
        <taxon>Planctomycetia</taxon>
        <taxon>Pirellulales</taxon>
        <taxon>Pirellulaceae</taxon>
        <taxon>Rubripirellula</taxon>
    </lineage>
</organism>
<keyword evidence="14" id="KW-1185">Reference proteome</keyword>
<name>A0A5C6EXU2_9BACT</name>
<dbReference type="InterPro" id="IPR023674">
    <property type="entry name" value="Ribosomal_uL1-like"/>
</dbReference>
<dbReference type="NCBIfam" id="TIGR01169">
    <property type="entry name" value="rplA_bact"/>
    <property type="match status" value="1"/>
</dbReference>
<keyword evidence="2 10" id="KW-0678">Repressor</keyword>
<dbReference type="GO" id="GO:0015934">
    <property type="term" value="C:large ribosomal subunit"/>
    <property type="evidence" value="ECO:0007669"/>
    <property type="project" value="InterPro"/>
</dbReference>
<protein>
    <recommendedName>
        <fullName evidence="9 10">Large ribosomal subunit protein uL1</fullName>
    </recommendedName>
</protein>
<dbReference type="FunFam" id="3.40.50.790:FF:000001">
    <property type="entry name" value="50S ribosomal protein L1"/>
    <property type="match status" value="1"/>
</dbReference>
<keyword evidence="6 10" id="KW-0694">RNA-binding</keyword>
<dbReference type="Pfam" id="PF00687">
    <property type="entry name" value="Ribosomal_L1"/>
    <property type="match status" value="1"/>
</dbReference>
<dbReference type="GO" id="GO:0006417">
    <property type="term" value="P:regulation of translation"/>
    <property type="evidence" value="ECO:0007669"/>
    <property type="project" value="UniProtKB-KW"/>
</dbReference>
<evidence type="ECO:0000256" key="11">
    <source>
        <dbReference type="RuleBase" id="RU000659"/>
    </source>
</evidence>
<dbReference type="CDD" id="cd00403">
    <property type="entry name" value="Ribosomal_L1"/>
    <property type="match status" value="1"/>
</dbReference>
<dbReference type="InterPro" id="IPR028364">
    <property type="entry name" value="Ribosomal_uL1/biogenesis"/>
</dbReference>
<evidence type="ECO:0000256" key="3">
    <source>
        <dbReference type="ARBA" id="ARBA00022555"/>
    </source>
</evidence>
<dbReference type="GO" id="GO:0000049">
    <property type="term" value="F:tRNA binding"/>
    <property type="evidence" value="ECO:0007669"/>
    <property type="project" value="UniProtKB-KW"/>
</dbReference>
<dbReference type="SUPFAM" id="SSF56808">
    <property type="entry name" value="Ribosomal protein L1"/>
    <property type="match status" value="1"/>
</dbReference>
<dbReference type="HAMAP" id="MF_01318_B">
    <property type="entry name" value="Ribosomal_uL1_B"/>
    <property type="match status" value="1"/>
</dbReference>
<keyword evidence="7 10" id="KW-0689">Ribosomal protein</keyword>
<dbReference type="Proteomes" id="UP000318288">
    <property type="component" value="Unassembled WGS sequence"/>
</dbReference>
<evidence type="ECO:0000256" key="2">
    <source>
        <dbReference type="ARBA" id="ARBA00022491"/>
    </source>
</evidence>
<dbReference type="GO" id="GO:0003735">
    <property type="term" value="F:structural constituent of ribosome"/>
    <property type="evidence" value="ECO:0007669"/>
    <property type="project" value="InterPro"/>
</dbReference>
<gene>
    <name evidence="10 13" type="primary">rplA</name>
    <name evidence="13" type="ORF">Poly51_31620</name>
</gene>
<dbReference type="PROSITE" id="PS01199">
    <property type="entry name" value="RIBOSOMAL_L1"/>
    <property type="match status" value="1"/>
</dbReference>
<dbReference type="Gene3D" id="3.30.190.20">
    <property type="match status" value="1"/>
</dbReference>
<evidence type="ECO:0000313" key="13">
    <source>
        <dbReference type="EMBL" id="TWU54443.1"/>
    </source>
</evidence>
<dbReference type="InterPro" id="IPR016095">
    <property type="entry name" value="Ribosomal_uL1_3-a/b-sand"/>
</dbReference>
<dbReference type="GO" id="GO:0006412">
    <property type="term" value="P:translation"/>
    <property type="evidence" value="ECO:0007669"/>
    <property type="project" value="UniProtKB-UniRule"/>
</dbReference>
<comment type="similarity">
    <text evidence="1 10 11">Belongs to the universal ribosomal protein uL1 family.</text>
</comment>
<accession>A0A5C6EXU2</accession>
<comment type="subunit">
    <text evidence="10">Part of the 50S ribosomal subunit.</text>
</comment>
<evidence type="ECO:0000256" key="1">
    <source>
        <dbReference type="ARBA" id="ARBA00010531"/>
    </source>
</evidence>
<evidence type="ECO:0000256" key="5">
    <source>
        <dbReference type="ARBA" id="ARBA00022845"/>
    </source>
</evidence>
<feature type="region of interest" description="Disordered" evidence="12">
    <location>
        <begin position="51"/>
        <end position="70"/>
    </location>
</feature>
<evidence type="ECO:0000256" key="4">
    <source>
        <dbReference type="ARBA" id="ARBA00022730"/>
    </source>
</evidence>
<comment type="caution">
    <text evidence="13">The sequence shown here is derived from an EMBL/GenBank/DDBJ whole genome shotgun (WGS) entry which is preliminary data.</text>
</comment>
<dbReference type="InterPro" id="IPR005878">
    <property type="entry name" value="Ribosom_uL1_bac-type"/>
</dbReference>
<evidence type="ECO:0000313" key="14">
    <source>
        <dbReference type="Proteomes" id="UP000318288"/>
    </source>
</evidence>
<evidence type="ECO:0000256" key="10">
    <source>
        <dbReference type="HAMAP-Rule" id="MF_01318"/>
    </source>
</evidence>
<keyword evidence="8 10" id="KW-0687">Ribonucleoprotein</keyword>
<dbReference type="AlphaFoldDB" id="A0A5C6EXU2"/>
<evidence type="ECO:0000256" key="12">
    <source>
        <dbReference type="SAM" id="MobiDB-lite"/>
    </source>
</evidence>
<reference evidence="13 14" key="1">
    <citation type="submission" date="2019-02" db="EMBL/GenBank/DDBJ databases">
        <title>Deep-cultivation of Planctomycetes and their phenomic and genomic characterization uncovers novel biology.</title>
        <authorList>
            <person name="Wiegand S."/>
            <person name="Jogler M."/>
            <person name="Boedeker C."/>
            <person name="Pinto D."/>
            <person name="Vollmers J."/>
            <person name="Rivas-Marin E."/>
            <person name="Kohn T."/>
            <person name="Peeters S.H."/>
            <person name="Heuer A."/>
            <person name="Rast P."/>
            <person name="Oberbeckmann S."/>
            <person name="Bunk B."/>
            <person name="Jeske O."/>
            <person name="Meyerdierks A."/>
            <person name="Storesund J.E."/>
            <person name="Kallscheuer N."/>
            <person name="Luecker S."/>
            <person name="Lage O.M."/>
            <person name="Pohl T."/>
            <person name="Merkel B.J."/>
            <person name="Hornburger P."/>
            <person name="Mueller R.-W."/>
            <person name="Bruemmer F."/>
            <person name="Labrenz M."/>
            <person name="Spormann A.M."/>
            <person name="Op Den Camp H."/>
            <person name="Overmann J."/>
            <person name="Amann R."/>
            <person name="Jetten M.S.M."/>
            <person name="Mascher T."/>
            <person name="Medema M.H."/>
            <person name="Devos D.P."/>
            <person name="Kaster A.-K."/>
            <person name="Ovreas L."/>
            <person name="Rohde M."/>
            <person name="Galperin M.Y."/>
            <person name="Jogler C."/>
        </authorList>
    </citation>
    <scope>NUCLEOTIDE SEQUENCE [LARGE SCALE GENOMIC DNA]</scope>
    <source>
        <strain evidence="13 14">Poly51</strain>
    </source>
</reference>
<dbReference type="GO" id="GO:0019843">
    <property type="term" value="F:rRNA binding"/>
    <property type="evidence" value="ECO:0007669"/>
    <property type="project" value="UniProtKB-UniRule"/>
</dbReference>
<comment type="function">
    <text evidence="10">Binds directly to 23S rRNA. The L1 stalk is quite mobile in the ribosome, and is involved in E site tRNA release.</text>
</comment>
<keyword evidence="4 10" id="KW-0699">rRNA-binding</keyword>
<keyword evidence="5 10" id="KW-0810">Translation regulation</keyword>
<dbReference type="Gene3D" id="3.40.50.790">
    <property type="match status" value="1"/>
</dbReference>
<comment type="function">
    <text evidence="10">Protein L1 is also a translational repressor protein, it controls the translation of the L11 operon by binding to its mRNA.</text>
</comment>
<dbReference type="InterPro" id="IPR023673">
    <property type="entry name" value="Ribosomal_uL1_CS"/>
</dbReference>
<dbReference type="EMBL" id="SJPW01000004">
    <property type="protein sequence ID" value="TWU54443.1"/>
    <property type="molecule type" value="Genomic_DNA"/>
</dbReference>
<sequence length="289" mass="30824">MPKGLIGVDVLRSVRQILAFAGESLLEVGEVAATGSVLLIASRVQFLVGRVTSPNHPTNESRDQMGKKSKRYRASLEKQPKNALPLSEAVEALKKYDSTKFDQTVEVHMRLGVDPNQADQIIRGSLVLPNGIGKTQRVVVFAKGDAAKAAEEAGADQVGQEDLAKKIKDGWTDFDVCIAAPDMMGLVGPLGRVLGPRGLMPSPRAGTVTPDVAKVVGEYKAGKVEFRNDKGGNVHAMVGKMSFDTPKLVENIKAFTNFVEGLKPQSVKGAYVRGVAICATMSPSVRVTG</sequence>
<dbReference type="PANTHER" id="PTHR36427:SF3">
    <property type="entry name" value="LARGE RIBOSOMAL SUBUNIT PROTEIN UL1M"/>
    <property type="match status" value="1"/>
</dbReference>